<comment type="caution">
    <text evidence="1">The sequence shown here is derived from an EMBL/GenBank/DDBJ whole genome shotgun (WGS) entry which is preliminary data.</text>
</comment>
<reference evidence="1" key="1">
    <citation type="journal article" date="2021" name="Genome Biol. Evol.">
        <title>A High-Quality Reference Genome for a Parasitic Bivalve with Doubly Uniparental Inheritance (Bivalvia: Unionida).</title>
        <authorList>
            <person name="Smith C.H."/>
        </authorList>
    </citation>
    <scope>NUCLEOTIDE SEQUENCE</scope>
    <source>
        <strain evidence="1">CHS0354</strain>
    </source>
</reference>
<accession>A0AAE0RQT0</accession>
<keyword evidence="2" id="KW-1185">Reference proteome</keyword>
<dbReference type="EMBL" id="JAEAOA010000650">
    <property type="protein sequence ID" value="KAK3577854.1"/>
    <property type="molecule type" value="Genomic_DNA"/>
</dbReference>
<evidence type="ECO:0000313" key="1">
    <source>
        <dbReference type="EMBL" id="KAK3577854.1"/>
    </source>
</evidence>
<name>A0AAE0RQT0_9BIVA</name>
<reference evidence="1" key="2">
    <citation type="journal article" date="2021" name="Genome Biol. Evol.">
        <title>Developing a high-quality reference genome for a parasitic bivalve with doubly uniparental inheritance (Bivalvia: Unionida).</title>
        <authorList>
            <person name="Smith C.H."/>
        </authorList>
    </citation>
    <scope>NUCLEOTIDE SEQUENCE</scope>
    <source>
        <strain evidence="1">CHS0354</strain>
        <tissue evidence="1">Mantle</tissue>
    </source>
</reference>
<sequence length="112" mass="13040">MLGNIFEGIRILLSLRLREIGHRLWRNGQKRNYKDDDSAQDTVDIAENLPLLSFTAVDDNIAEDTADFMENAPIVPFTVEDEFYVFDEMGTRMDTRLNIKLWASMNEDYVTF</sequence>
<proteinExistence type="predicted"/>
<dbReference type="Proteomes" id="UP001195483">
    <property type="component" value="Unassembled WGS sequence"/>
</dbReference>
<evidence type="ECO:0000313" key="2">
    <source>
        <dbReference type="Proteomes" id="UP001195483"/>
    </source>
</evidence>
<gene>
    <name evidence="1" type="ORF">CHS0354_010415</name>
</gene>
<protein>
    <submittedName>
        <fullName evidence="1">Uncharacterized protein</fullName>
    </submittedName>
</protein>
<reference evidence="1" key="3">
    <citation type="submission" date="2023-05" db="EMBL/GenBank/DDBJ databases">
        <authorList>
            <person name="Smith C.H."/>
        </authorList>
    </citation>
    <scope>NUCLEOTIDE SEQUENCE</scope>
    <source>
        <strain evidence="1">CHS0354</strain>
        <tissue evidence="1">Mantle</tissue>
    </source>
</reference>
<dbReference type="AlphaFoldDB" id="A0AAE0RQT0"/>
<organism evidence="1 2">
    <name type="scientific">Potamilus streckersoni</name>
    <dbReference type="NCBI Taxonomy" id="2493646"/>
    <lineage>
        <taxon>Eukaryota</taxon>
        <taxon>Metazoa</taxon>
        <taxon>Spiralia</taxon>
        <taxon>Lophotrochozoa</taxon>
        <taxon>Mollusca</taxon>
        <taxon>Bivalvia</taxon>
        <taxon>Autobranchia</taxon>
        <taxon>Heteroconchia</taxon>
        <taxon>Palaeoheterodonta</taxon>
        <taxon>Unionida</taxon>
        <taxon>Unionoidea</taxon>
        <taxon>Unionidae</taxon>
        <taxon>Ambleminae</taxon>
        <taxon>Lampsilini</taxon>
        <taxon>Potamilus</taxon>
    </lineage>
</organism>